<feature type="domain" description="AMP-binding enzyme C-terminal" evidence="7">
    <location>
        <begin position="422"/>
        <end position="500"/>
    </location>
</feature>
<dbReference type="AlphaFoldDB" id="A0A916S070"/>
<comment type="similarity">
    <text evidence="1">Belongs to the ATP-dependent AMP-binding enzyme family.</text>
</comment>
<keyword evidence="9" id="KW-1185">Reference proteome</keyword>
<dbReference type="PANTHER" id="PTHR43201">
    <property type="entry name" value="ACYL-COA SYNTHETASE"/>
    <property type="match status" value="1"/>
</dbReference>
<sequence>MSMLMTVGDILRLNAKSIPDKLALVTANERITYAEINRRTNVVANALLRGGVSEGDRVCVLGYNSVDYFCLYFATAKIGAMMVPMNFWHRAEEHAYTLQDAEPSLLLYQRDFDAVLTEACEGTAIRRMEIPKLGEPAGQEWTDYLAGASDEEPDFQVDRQSGHIIIYTSGTTGRPKGALISQERTVLDAFAMSGGLSLRRSDVFLNYFPPFHIGNWDHQKLFLLVGATIVLQAQFSAEEALRTIEQEKVTVILSVPTMLHTLISHEDFDKRDVSSIRLLYYGAYDPSGILDRAAEKFKAREGKCSFAHTYGLTEAGCFAALCRPEEVFDHWGSVGRALPGVELELQDEDGNPVPDGVAGEICLKGPRMLGYWRNPEATAVAFKGGWLHTGDIAVRDKQGFLFLVDRKKDMIRSGGQNVYSKEVEDCISSHPAVADVGVIGLDDPVYEELVCAVVVLRPDQQPSEALAEDISAYVRTRKAGYNVPKRVEFIDALPKNAVGKIQKHVLREIYGAGKRWQATAALK</sequence>
<dbReference type="RefSeq" id="WP_188722529.1">
    <property type="nucleotide sequence ID" value="NZ_BMIF01000015.1"/>
</dbReference>
<evidence type="ECO:0000259" key="7">
    <source>
        <dbReference type="Pfam" id="PF13193"/>
    </source>
</evidence>
<comment type="caution">
    <text evidence="8">The sequence shown here is derived from an EMBL/GenBank/DDBJ whole genome shotgun (WGS) entry which is preliminary data.</text>
</comment>
<dbReference type="Proteomes" id="UP000636264">
    <property type="component" value="Unassembled WGS sequence"/>
</dbReference>
<dbReference type="Gene3D" id="3.30.300.30">
    <property type="match status" value="1"/>
</dbReference>
<dbReference type="Pfam" id="PF13193">
    <property type="entry name" value="AMP-binding_C"/>
    <property type="match status" value="1"/>
</dbReference>
<dbReference type="EC" id="6.2.1.44" evidence="4"/>
<dbReference type="GO" id="GO:0031956">
    <property type="term" value="F:medium-chain fatty acid-CoA ligase activity"/>
    <property type="evidence" value="ECO:0007669"/>
    <property type="project" value="TreeGrafter"/>
</dbReference>
<evidence type="ECO:0000256" key="3">
    <source>
        <dbReference type="ARBA" id="ARBA00051915"/>
    </source>
</evidence>
<dbReference type="InterPro" id="IPR045851">
    <property type="entry name" value="AMP-bd_C_sf"/>
</dbReference>
<protein>
    <recommendedName>
        <fullName evidence="5">3-methylmercaptopropionyl-CoA ligase</fullName>
        <ecNumber evidence="4">6.2.1.44</ecNumber>
    </recommendedName>
</protein>
<reference evidence="8" key="2">
    <citation type="submission" date="2020-09" db="EMBL/GenBank/DDBJ databases">
        <authorList>
            <person name="Sun Q."/>
            <person name="Zhou Y."/>
        </authorList>
    </citation>
    <scope>NUCLEOTIDE SEQUENCE</scope>
    <source>
        <strain evidence="8">CGMCC 1.15320</strain>
    </source>
</reference>
<dbReference type="FunFam" id="3.30.300.30:FF:000008">
    <property type="entry name" value="2,3-dihydroxybenzoate-AMP ligase"/>
    <property type="match status" value="1"/>
</dbReference>
<dbReference type="EMBL" id="BMIF01000015">
    <property type="protein sequence ID" value="GGA78869.1"/>
    <property type="molecule type" value="Genomic_DNA"/>
</dbReference>
<dbReference type="InterPro" id="IPR042099">
    <property type="entry name" value="ANL_N_sf"/>
</dbReference>
<feature type="domain" description="AMP-dependent synthetase/ligase" evidence="6">
    <location>
        <begin position="14"/>
        <end position="372"/>
    </location>
</feature>
<keyword evidence="2" id="KW-0436">Ligase</keyword>
<comment type="catalytic activity">
    <reaction evidence="3">
        <text>3-(methylsulfanyl)propanoate + ATP + CoA = 3-(methylsulfanyl)propanoyl-CoA + AMP + diphosphate</text>
        <dbReference type="Rhea" id="RHEA:43052"/>
        <dbReference type="ChEBI" id="CHEBI:30616"/>
        <dbReference type="ChEBI" id="CHEBI:33019"/>
        <dbReference type="ChEBI" id="CHEBI:49016"/>
        <dbReference type="ChEBI" id="CHEBI:57287"/>
        <dbReference type="ChEBI" id="CHEBI:82815"/>
        <dbReference type="ChEBI" id="CHEBI:456215"/>
        <dbReference type="EC" id="6.2.1.44"/>
    </reaction>
    <physiologicalReaction direction="left-to-right" evidence="3">
        <dbReference type="Rhea" id="RHEA:43053"/>
    </physiologicalReaction>
</comment>
<evidence type="ECO:0000259" key="6">
    <source>
        <dbReference type="Pfam" id="PF00501"/>
    </source>
</evidence>
<dbReference type="PANTHER" id="PTHR43201:SF5">
    <property type="entry name" value="MEDIUM-CHAIN ACYL-COA LIGASE ACSF2, MITOCHONDRIAL"/>
    <property type="match status" value="1"/>
</dbReference>
<evidence type="ECO:0000256" key="4">
    <source>
        <dbReference type="ARBA" id="ARBA00066616"/>
    </source>
</evidence>
<dbReference type="Gene3D" id="3.40.50.12780">
    <property type="entry name" value="N-terminal domain of ligase-like"/>
    <property type="match status" value="1"/>
</dbReference>
<dbReference type="Pfam" id="PF00501">
    <property type="entry name" value="AMP-binding"/>
    <property type="match status" value="1"/>
</dbReference>
<dbReference type="PROSITE" id="PS00455">
    <property type="entry name" value="AMP_BINDING"/>
    <property type="match status" value="1"/>
</dbReference>
<dbReference type="SUPFAM" id="SSF56801">
    <property type="entry name" value="Acetyl-CoA synthetase-like"/>
    <property type="match status" value="1"/>
</dbReference>
<reference evidence="8" key="1">
    <citation type="journal article" date="2014" name="Int. J. Syst. Evol. Microbiol.">
        <title>Complete genome sequence of Corynebacterium casei LMG S-19264T (=DSM 44701T), isolated from a smear-ripened cheese.</title>
        <authorList>
            <consortium name="US DOE Joint Genome Institute (JGI-PGF)"/>
            <person name="Walter F."/>
            <person name="Albersmeier A."/>
            <person name="Kalinowski J."/>
            <person name="Ruckert C."/>
        </authorList>
    </citation>
    <scope>NUCLEOTIDE SEQUENCE</scope>
    <source>
        <strain evidence="8">CGMCC 1.15320</strain>
    </source>
</reference>
<evidence type="ECO:0000256" key="2">
    <source>
        <dbReference type="ARBA" id="ARBA00022598"/>
    </source>
</evidence>
<accession>A0A916S070</accession>
<proteinExistence type="inferred from homology"/>
<dbReference type="GO" id="GO:0006631">
    <property type="term" value="P:fatty acid metabolic process"/>
    <property type="evidence" value="ECO:0007669"/>
    <property type="project" value="TreeGrafter"/>
</dbReference>
<dbReference type="InterPro" id="IPR025110">
    <property type="entry name" value="AMP-bd_C"/>
</dbReference>
<evidence type="ECO:0000313" key="9">
    <source>
        <dbReference type="Proteomes" id="UP000636264"/>
    </source>
</evidence>
<dbReference type="NCBIfam" id="NF004837">
    <property type="entry name" value="PRK06187.1"/>
    <property type="match status" value="1"/>
</dbReference>
<evidence type="ECO:0000313" key="8">
    <source>
        <dbReference type="EMBL" id="GGA78869.1"/>
    </source>
</evidence>
<gene>
    <name evidence="8" type="ORF">GCM10011385_36260</name>
</gene>
<organism evidence="8 9">
    <name type="scientific">Nitratireductor aestuarii</name>
    <dbReference type="NCBI Taxonomy" id="1735103"/>
    <lineage>
        <taxon>Bacteria</taxon>
        <taxon>Pseudomonadati</taxon>
        <taxon>Pseudomonadota</taxon>
        <taxon>Alphaproteobacteria</taxon>
        <taxon>Hyphomicrobiales</taxon>
        <taxon>Phyllobacteriaceae</taxon>
        <taxon>Nitratireductor</taxon>
    </lineage>
</organism>
<name>A0A916S070_9HYPH</name>
<evidence type="ECO:0000256" key="5">
    <source>
        <dbReference type="ARBA" id="ARBA00067668"/>
    </source>
</evidence>
<dbReference type="InterPro" id="IPR020845">
    <property type="entry name" value="AMP-binding_CS"/>
</dbReference>
<evidence type="ECO:0000256" key="1">
    <source>
        <dbReference type="ARBA" id="ARBA00006432"/>
    </source>
</evidence>
<dbReference type="InterPro" id="IPR000873">
    <property type="entry name" value="AMP-dep_synth/lig_dom"/>
</dbReference>